<gene>
    <name evidence="1" type="ORF">CGLO_13767</name>
</gene>
<proteinExistence type="predicted"/>
<evidence type="ECO:0000313" key="1">
    <source>
        <dbReference type="EMBL" id="EQB47125.1"/>
    </source>
</evidence>
<organism evidence="1 2">
    <name type="scientific">Colletotrichum gloeosporioides (strain Cg-14)</name>
    <name type="common">Anthracnose fungus</name>
    <name type="synonym">Glomerella cingulata</name>
    <dbReference type="NCBI Taxonomy" id="1237896"/>
    <lineage>
        <taxon>Eukaryota</taxon>
        <taxon>Fungi</taxon>
        <taxon>Dikarya</taxon>
        <taxon>Ascomycota</taxon>
        <taxon>Pezizomycotina</taxon>
        <taxon>Sordariomycetes</taxon>
        <taxon>Hypocreomycetidae</taxon>
        <taxon>Glomerellales</taxon>
        <taxon>Glomerellaceae</taxon>
        <taxon>Colletotrichum</taxon>
        <taxon>Colletotrichum gloeosporioides species complex</taxon>
    </lineage>
</organism>
<sequence>MAWLVTGGGVLMIALLCKGAF</sequence>
<dbReference type="HOGENOM" id="CLU_3426882_0_0_1"/>
<accession>T0LFT4</accession>
<reference evidence="2" key="1">
    <citation type="journal article" date="2013" name="Mol. Plant Microbe Interact.">
        <title>Global aspects of pacC regulation of pathogenicity genes in Colletotrichum gloeosporioides as revealed by transcriptome analysis.</title>
        <authorList>
            <person name="Alkan N."/>
            <person name="Meng X."/>
            <person name="Friedlander G."/>
            <person name="Reuveni E."/>
            <person name="Sukno S."/>
            <person name="Sherman A."/>
            <person name="Thon M."/>
            <person name="Fluhr R."/>
            <person name="Prusky D."/>
        </authorList>
    </citation>
    <scope>NUCLEOTIDE SEQUENCE [LARGE SCALE GENOMIC DNA]</scope>
    <source>
        <strain evidence="2">Cg-14</strain>
    </source>
</reference>
<name>T0LFT4_COLGC</name>
<comment type="caution">
    <text evidence="1">The sequence shown here is derived from an EMBL/GenBank/DDBJ whole genome shotgun (WGS) entry which is preliminary data.</text>
</comment>
<evidence type="ECO:0000313" key="2">
    <source>
        <dbReference type="Proteomes" id="UP000015530"/>
    </source>
</evidence>
<dbReference type="AlphaFoldDB" id="T0LFT4"/>
<dbReference type="Proteomes" id="UP000015530">
    <property type="component" value="Unassembled WGS sequence"/>
</dbReference>
<dbReference type="EMBL" id="AMYD01003100">
    <property type="protein sequence ID" value="EQB47125.1"/>
    <property type="molecule type" value="Genomic_DNA"/>
</dbReference>
<protein>
    <submittedName>
        <fullName evidence="1">Uncharacterized protein</fullName>
    </submittedName>
</protein>